<name>A0A381W1Q8_9ZZZZ</name>
<protein>
    <recommendedName>
        <fullName evidence="1">shikimate dehydrogenase (NADP(+))</fullName>
        <ecNumber evidence="1">1.1.1.25</ecNumber>
    </recommendedName>
</protein>
<dbReference type="Pfam" id="PF01488">
    <property type="entry name" value="Shikimate_DH"/>
    <property type="match status" value="1"/>
</dbReference>
<dbReference type="FunFam" id="3.40.50.10860:FF:000006">
    <property type="entry name" value="Shikimate dehydrogenase (NADP(+))"/>
    <property type="match status" value="1"/>
</dbReference>
<proteinExistence type="inferred from homology"/>
<sequence length="277" mass="30008">MTNLFEFSSSKRHFAVIGNPVAHSRSPEIHQMFGRQCGITLEYDAVQVDPGGLPQAVRNLQARGFDGLNVTVPFKHEVFAMADRLSARARVATAVNTVRFESDETIFGDNTDGIGLLRDLQHNLSQLLRDACLLVVGAGGAVRGVLEPLLSAEPAMLVVTNRTADRAFSLVSAFSSYGSIRAVPLDQLDGQVFDVVINGTAASLTGERPALPDNLFASGSLAYDMVYSDCLTPFLRWAKEKGADRVTDGWGMLVEQAAASFELWHDVRPDTAPVLRS</sequence>
<dbReference type="GO" id="GO:0050661">
    <property type="term" value="F:NADP binding"/>
    <property type="evidence" value="ECO:0007669"/>
    <property type="project" value="InterPro"/>
</dbReference>
<feature type="domain" description="Shikimate dehydrogenase substrate binding N-terminal" evidence="7">
    <location>
        <begin position="16"/>
        <end position="98"/>
    </location>
</feature>
<dbReference type="InterPro" id="IPR036291">
    <property type="entry name" value="NAD(P)-bd_dom_sf"/>
</dbReference>
<evidence type="ECO:0000259" key="6">
    <source>
        <dbReference type="Pfam" id="PF01488"/>
    </source>
</evidence>
<dbReference type="InterPro" id="IPR011342">
    <property type="entry name" value="Shikimate_DH"/>
</dbReference>
<dbReference type="InterPro" id="IPR046346">
    <property type="entry name" value="Aminoacid_DH-like_N_sf"/>
</dbReference>
<evidence type="ECO:0000259" key="7">
    <source>
        <dbReference type="Pfam" id="PF08501"/>
    </source>
</evidence>
<accession>A0A381W1Q8</accession>
<organism evidence="9">
    <name type="scientific">marine metagenome</name>
    <dbReference type="NCBI Taxonomy" id="408172"/>
    <lineage>
        <taxon>unclassified sequences</taxon>
        <taxon>metagenomes</taxon>
        <taxon>ecological metagenomes</taxon>
    </lineage>
</organism>
<dbReference type="HAMAP" id="MF_00222">
    <property type="entry name" value="Shikimate_DH_AroE"/>
    <property type="match status" value="1"/>
</dbReference>
<dbReference type="InterPro" id="IPR022893">
    <property type="entry name" value="Shikimate_DH_fam"/>
</dbReference>
<dbReference type="GO" id="GO:0008652">
    <property type="term" value="P:amino acid biosynthetic process"/>
    <property type="evidence" value="ECO:0007669"/>
    <property type="project" value="UniProtKB-KW"/>
</dbReference>
<evidence type="ECO:0000256" key="1">
    <source>
        <dbReference type="ARBA" id="ARBA00012962"/>
    </source>
</evidence>
<dbReference type="EMBL" id="UINC01010453">
    <property type="protein sequence ID" value="SVA46486.1"/>
    <property type="molecule type" value="Genomic_DNA"/>
</dbReference>
<keyword evidence="5" id="KW-0057">Aromatic amino acid biosynthesis</keyword>
<dbReference type="GO" id="GO:0004764">
    <property type="term" value="F:shikimate 3-dehydrogenase (NADP+) activity"/>
    <property type="evidence" value="ECO:0007669"/>
    <property type="project" value="UniProtKB-EC"/>
</dbReference>
<dbReference type="NCBIfam" id="TIGR00507">
    <property type="entry name" value="aroE"/>
    <property type="match status" value="1"/>
</dbReference>
<evidence type="ECO:0000256" key="4">
    <source>
        <dbReference type="ARBA" id="ARBA00023002"/>
    </source>
</evidence>
<dbReference type="PANTHER" id="PTHR21089:SF1">
    <property type="entry name" value="BIFUNCTIONAL 3-DEHYDROQUINATE DEHYDRATASE_SHIKIMATE DEHYDROGENASE, CHLOROPLASTIC"/>
    <property type="match status" value="1"/>
</dbReference>
<dbReference type="Gene3D" id="3.40.50.10860">
    <property type="entry name" value="Leucine Dehydrogenase, chain A, domain 1"/>
    <property type="match status" value="1"/>
</dbReference>
<dbReference type="InterPro" id="IPR006151">
    <property type="entry name" value="Shikm_DH/Glu-tRNA_Rdtase"/>
</dbReference>
<dbReference type="EC" id="1.1.1.25" evidence="1"/>
<dbReference type="NCBIfam" id="NF001310">
    <property type="entry name" value="PRK00258.1-2"/>
    <property type="match status" value="1"/>
</dbReference>
<reference evidence="9" key="1">
    <citation type="submission" date="2018-05" db="EMBL/GenBank/DDBJ databases">
        <authorList>
            <person name="Lanie J.A."/>
            <person name="Ng W.-L."/>
            <person name="Kazmierczak K.M."/>
            <person name="Andrzejewski T.M."/>
            <person name="Davidsen T.M."/>
            <person name="Wayne K.J."/>
            <person name="Tettelin H."/>
            <person name="Glass J.I."/>
            <person name="Rusch D."/>
            <person name="Podicherti R."/>
            <person name="Tsui H.-C.T."/>
            <person name="Winkler M.E."/>
        </authorList>
    </citation>
    <scope>NUCLEOTIDE SEQUENCE</scope>
</reference>
<dbReference type="AlphaFoldDB" id="A0A381W1Q8"/>
<dbReference type="FunFam" id="3.40.50.720:FF:000104">
    <property type="entry name" value="Shikimate dehydrogenase (NADP(+))"/>
    <property type="match status" value="1"/>
</dbReference>
<dbReference type="GO" id="GO:0009073">
    <property type="term" value="P:aromatic amino acid family biosynthetic process"/>
    <property type="evidence" value="ECO:0007669"/>
    <property type="project" value="UniProtKB-KW"/>
</dbReference>
<dbReference type="Gene3D" id="3.40.50.720">
    <property type="entry name" value="NAD(P)-binding Rossmann-like Domain"/>
    <property type="match status" value="1"/>
</dbReference>
<feature type="domain" description="Quinate/shikimate 5-dehydrogenase/glutamyl-tRNA reductase" evidence="6">
    <location>
        <begin position="126"/>
        <end position="203"/>
    </location>
</feature>
<dbReference type="Pfam" id="PF18317">
    <property type="entry name" value="SDH_C"/>
    <property type="match status" value="1"/>
</dbReference>
<dbReference type="GO" id="GO:0009423">
    <property type="term" value="P:chorismate biosynthetic process"/>
    <property type="evidence" value="ECO:0007669"/>
    <property type="project" value="UniProtKB-UniPathway"/>
</dbReference>
<evidence type="ECO:0000256" key="2">
    <source>
        <dbReference type="ARBA" id="ARBA00022605"/>
    </source>
</evidence>
<keyword evidence="2" id="KW-0028">Amino-acid biosynthesis</keyword>
<evidence type="ECO:0000256" key="5">
    <source>
        <dbReference type="ARBA" id="ARBA00023141"/>
    </source>
</evidence>
<keyword evidence="4" id="KW-0560">Oxidoreductase</keyword>
<feature type="domain" description="SDH C-terminal" evidence="8">
    <location>
        <begin position="249"/>
        <end position="276"/>
    </location>
</feature>
<keyword evidence="3" id="KW-0521">NADP</keyword>
<evidence type="ECO:0000259" key="8">
    <source>
        <dbReference type="Pfam" id="PF18317"/>
    </source>
</evidence>
<dbReference type="CDD" id="cd01065">
    <property type="entry name" value="NAD_bind_Shikimate_DH"/>
    <property type="match status" value="1"/>
</dbReference>
<dbReference type="GO" id="GO:0005829">
    <property type="term" value="C:cytosol"/>
    <property type="evidence" value="ECO:0007669"/>
    <property type="project" value="TreeGrafter"/>
</dbReference>
<dbReference type="PANTHER" id="PTHR21089">
    <property type="entry name" value="SHIKIMATE DEHYDROGENASE"/>
    <property type="match status" value="1"/>
</dbReference>
<dbReference type="SUPFAM" id="SSF53223">
    <property type="entry name" value="Aminoacid dehydrogenase-like, N-terminal domain"/>
    <property type="match status" value="1"/>
</dbReference>
<dbReference type="InterPro" id="IPR013708">
    <property type="entry name" value="Shikimate_DH-bd_N"/>
</dbReference>
<evidence type="ECO:0000313" key="9">
    <source>
        <dbReference type="EMBL" id="SVA46486.1"/>
    </source>
</evidence>
<dbReference type="InterPro" id="IPR041121">
    <property type="entry name" value="SDH_C"/>
</dbReference>
<dbReference type="UniPathway" id="UPA00053">
    <property type="reaction ID" value="UER00087"/>
</dbReference>
<dbReference type="SUPFAM" id="SSF51735">
    <property type="entry name" value="NAD(P)-binding Rossmann-fold domains"/>
    <property type="match status" value="1"/>
</dbReference>
<dbReference type="GO" id="GO:0019632">
    <property type="term" value="P:shikimate metabolic process"/>
    <property type="evidence" value="ECO:0007669"/>
    <property type="project" value="InterPro"/>
</dbReference>
<dbReference type="Pfam" id="PF08501">
    <property type="entry name" value="Shikimate_dh_N"/>
    <property type="match status" value="1"/>
</dbReference>
<evidence type="ECO:0000256" key="3">
    <source>
        <dbReference type="ARBA" id="ARBA00022857"/>
    </source>
</evidence>
<gene>
    <name evidence="9" type="ORF">METZ01_LOCUS99340</name>
</gene>